<keyword evidence="2" id="KW-0805">Transcription regulation</keyword>
<evidence type="ECO:0000256" key="4">
    <source>
        <dbReference type="ARBA" id="ARBA00023163"/>
    </source>
</evidence>
<dbReference type="GO" id="GO:0003700">
    <property type="term" value="F:DNA-binding transcription factor activity"/>
    <property type="evidence" value="ECO:0007669"/>
    <property type="project" value="InterPro"/>
</dbReference>
<dbReference type="Proteomes" id="UP000319342">
    <property type="component" value="Chromosome"/>
</dbReference>
<keyword evidence="4" id="KW-0804">Transcription</keyword>
<dbReference type="GO" id="GO:0000976">
    <property type="term" value="F:transcription cis-regulatory region binding"/>
    <property type="evidence" value="ECO:0007669"/>
    <property type="project" value="TreeGrafter"/>
</dbReference>
<evidence type="ECO:0000313" key="7">
    <source>
        <dbReference type="EMBL" id="QDU83432.1"/>
    </source>
</evidence>
<keyword evidence="3" id="KW-0238">DNA-binding</keyword>
<evidence type="ECO:0000256" key="1">
    <source>
        <dbReference type="ARBA" id="ARBA00009437"/>
    </source>
</evidence>
<organism evidence="7 8">
    <name type="scientific">Rohdeia mirabilis</name>
    <dbReference type="NCBI Taxonomy" id="2528008"/>
    <lineage>
        <taxon>Bacteria</taxon>
        <taxon>Pseudomonadati</taxon>
        <taxon>Planctomycetota</taxon>
        <taxon>Planctomycetia</taxon>
        <taxon>Planctomycetia incertae sedis</taxon>
        <taxon>Rohdeia</taxon>
    </lineage>
</organism>
<feature type="coiled-coil region" evidence="5">
    <location>
        <begin position="84"/>
        <end position="111"/>
    </location>
</feature>
<feature type="domain" description="HTH lysR-type" evidence="6">
    <location>
        <begin position="24"/>
        <end position="81"/>
    </location>
</feature>
<dbReference type="SUPFAM" id="SSF46785">
    <property type="entry name" value="Winged helix' DNA-binding domain"/>
    <property type="match status" value="1"/>
</dbReference>
<reference evidence="7 8" key="1">
    <citation type="submission" date="2019-02" db="EMBL/GenBank/DDBJ databases">
        <title>Deep-cultivation of Planctomycetes and their phenomic and genomic characterization uncovers novel biology.</title>
        <authorList>
            <person name="Wiegand S."/>
            <person name="Jogler M."/>
            <person name="Boedeker C."/>
            <person name="Pinto D."/>
            <person name="Vollmers J."/>
            <person name="Rivas-Marin E."/>
            <person name="Kohn T."/>
            <person name="Peeters S.H."/>
            <person name="Heuer A."/>
            <person name="Rast P."/>
            <person name="Oberbeckmann S."/>
            <person name="Bunk B."/>
            <person name="Jeske O."/>
            <person name="Meyerdierks A."/>
            <person name="Storesund J.E."/>
            <person name="Kallscheuer N."/>
            <person name="Luecker S."/>
            <person name="Lage O.M."/>
            <person name="Pohl T."/>
            <person name="Merkel B.J."/>
            <person name="Hornburger P."/>
            <person name="Mueller R.-W."/>
            <person name="Bruemmer F."/>
            <person name="Labrenz M."/>
            <person name="Spormann A.M."/>
            <person name="Op den Camp H."/>
            <person name="Overmann J."/>
            <person name="Amann R."/>
            <person name="Jetten M.S.M."/>
            <person name="Mascher T."/>
            <person name="Medema M.H."/>
            <person name="Devos D.P."/>
            <person name="Kaster A.-K."/>
            <person name="Ovreas L."/>
            <person name="Rohde M."/>
            <person name="Galperin M.Y."/>
            <person name="Jogler C."/>
        </authorList>
    </citation>
    <scope>NUCLEOTIDE SEQUENCE [LARGE SCALE GENOMIC DNA]</scope>
    <source>
        <strain evidence="7 8">Pla163</strain>
    </source>
</reference>
<evidence type="ECO:0000313" key="8">
    <source>
        <dbReference type="Proteomes" id="UP000319342"/>
    </source>
</evidence>
<dbReference type="PANTHER" id="PTHR30126">
    <property type="entry name" value="HTH-TYPE TRANSCRIPTIONAL REGULATOR"/>
    <property type="match status" value="1"/>
</dbReference>
<proteinExistence type="inferred from homology"/>
<dbReference type="PANTHER" id="PTHR30126:SF39">
    <property type="entry name" value="HTH-TYPE TRANSCRIPTIONAL REGULATOR CYSL"/>
    <property type="match status" value="1"/>
</dbReference>
<dbReference type="InterPro" id="IPR005119">
    <property type="entry name" value="LysR_subst-bd"/>
</dbReference>
<evidence type="ECO:0000256" key="3">
    <source>
        <dbReference type="ARBA" id="ARBA00023125"/>
    </source>
</evidence>
<keyword evidence="5" id="KW-0175">Coiled coil</keyword>
<dbReference type="InterPro" id="IPR036388">
    <property type="entry name" value="WH-like_DNA-bd_sf"/>
</dbReference>
<evidence type="ECO:0000256" key="5">
    <source>
        <dbReference type="SAM" id="Coils"/>
    </source>
</evidence>
<gene>
    <name evidence="7" type="primary">cysL</name>
    <name evidence="7" type="ORF">Pla163_05310</name>
</gene>
<dbReference type="Pfam" id="PF00126">
    <property type="entry name" value="HTH_1"/>
    <property type="match status" value="1"/>
</dbReference>
<dbReference type="Gene3D" id="3.40.190.10">
    <property type="entry name" value="Periplasmic binding protein-like II"/>
    <property type="match status" value="2"/>
</dbReference>
<dbReference type="OrthoDB" id="9803735at2"/>
<dbReference type="PROSITE" id="PS50931">
    <property type="entry name" value="HTH_LYSR"/>
    <property type="match status" value="1"/>
</dbReference>
<dbReference type="Pfam" id="PF03466">
    <property type="entry name" value="LysR_substrate"/>
    <property type="match status" value="1"/>
</dbReference>
<dbReference type="InterPro" id="IPR000847">
    <property type="entry name" value="LysR_HTH_N"/>
</dbReference>
<name>A0A518CW23_9BACT</name>
<sequence length="318" mass="33745">MFFAAPYPPPNRALHRTVSIAAPLDPDLLTTFLAVVRAGSISGAARDLDLSQPAVTARIRRLEDGVRAPLLVRSVRGVTPTPAGEMLAERARELERLLERALDDVAAHDTALGALHIAASTTVAAHVLPSVLARFRALYRDIPVALDVGNTEEVVDAVREGRVPLGLVEGTARAAGVRLESWLDDELVPVVAPDAPFDVSTLAALTEAPILWRESGSGTRAVVARALQKAGVRRRPRATDPVIGTSSAIAGAAAAGMGVAFLSRWALRGWLESGRLRPVPGLDLAIRRTFQWALPAGALTGSAARFHRMATQNPPVPR</sequence>
<dbReference type="SUPFAM" id="SSF53850">
    <property type="entry name" value="Periplasmic binding protein-like II"/>
    <property type="match status" value="1"/>
</dbReference>
<keyword evidence="8" id="KW-1185">Reference proteome</keyword>
<protein>
    <submittedName>
        <fullName evidence="7">HTH-type transcriptional regulator CysL</fullName>
    </submittedName>
</protein>
<dbReference type="EMBL" id="CP036290">
    <property type="protein sequence ID" value="QDU83432.1"/>
    <property type="molecule type" value="Genomic_DNA"/>
</dbReference>
<dbReference type="AlphaFoldDB" id="A0A518CW23"/>
<dbReference type="PRINTS" id="PR00039">
    <property type="entry name" value="HTHLYSR"/>
</dbReference>
<comment type="similarity">
    <text evidence="1">Belongs to the LysR transcriptional regulatory family.</text>
</comment>
<accession>A0A518CW23</accession>
<dbReference type="InterPro" id="IPR036390">
    <property type="entry name" value="WH_DNA-bd_sf"/>
</dbReference>
<evidence type="ECO:0000259" key="6">
    <source>
        <dbReference type="PROSITE" id="PS50931"/>
    </source>
</evidence>
<dbReference type="Gene3D" id="1.10.10.10">
    <property type="entry name" value="Winged helix-like DNA-binding domain superfamily/Winged helix DNA-binding domain"/>
    <property type="match status" value="1"/>
</dbReference>
<evidence type="ECO:0000256" key="2">
    <source>
        <dbReference type="ARBA" id="ARBA00023015"/>
    </source>
</evidence>